<dbReference type="EMBL" id="CABIJS010000299">
    <property type="protein sequence ID" value="VUZ48548.1"/>
    <property type="molecule type" value="Genomic_DNA"/>
</dbReference>
<protein>
    <submittedName>
        <fullName evidence="1">Uncharacterized protein</fullName>
    </submittedName>
</protein>
<sequence length="97" mass="11265">MVIFTSVFRIVDLPSVEFDYIFTGKAEPYLPKPIWKSYFCICREDEARLTLFSEEKDAHTESTPKHLQICRFNRIRPVSPGTSSNVTFKICLDISDK</sequence>
<evidence type="ECO:0000313" key="1">
    <source>
        <dbReference type="EMBL" id="VUZ48548.1"/>
    </source>
</evidence>
<dbReference type="Proteomes" id="UP000321570">
    <property type="component" value="Unassembled WGS sequence"/>
</dbReference>
<gene>
    <name evidence="1" type="ORF">WMSIL1_LOCUS7936</name>
</gene>
<name>A0A564YPA6_HYMDI</name>
<proteinExistence type="predicted"/>
<keyword evidence="2" id="KW-1185">Reference proteome</keyword>
<reference evidence="1 2" key="1">
    <citation type="submission" date="2019-07" db="EMBL/GenBank/DDBJ databases">
        <authorList>
            <person name="Jastrzebski P J."/>
            <person name="Paukszto L."/>
            <person name="Jastrzebski P J."/>
        </authorList>
    </citation>
    <scope>NUCLEOTIDE SEQUENCE [LARGE SCALE GENOMIC DNA]</scope>
    <source>
        <strain evidence="1 2">WMS-il1</strain>
    </source>
</reference>
<accession>A0A564YPA6</accession>
<evidence type="ECO:0000313" key="2">
    <source>
        <dbReference type="Proteomes" id="UP000321570"/>
    </source>
</evidence>
<organism evidence="1 2">
    <name type="scientific">Hymenolepis diminuta</name>
    <name type="common">Rat tapeworm</name>
    <dbReference type="NCBI Taxonomy" id="6216"/>
    <lineage>
        <taxon>Eukaryota</taxon>
        <taxon>Metazoa</taxon>
        <taxon>Spiralia</taxon>
        <taxon>Lophotrochozoa</taxon>
        <taxon>Platyhelminthes</taxon>
        <taxon>Cestoda</taxon>
        <taxon>Eucestoda</taxon>
        <taxon>Cyclophyllidea</taxon>
        <taxon>Hymenolepididae</taxon>
        <taxon>Hymenolepis</taxon>
    </lineage>
</organism>
<dbReference type="AlphaFoldDB" id="A0A564YPA6"/>